<evidence type="ECO:0000313" key="3">
    <source>
        <dbReference type="Proteomes" id="UP001642484"/>
    </source>
</evidence>
<reference evidence="2 3" key="1">
    <citation type="submission" date="2024-02" db="EMBL/GenBank/DDBJ databases">
        <authorList>
            <person name="Chen Y."/>
            <person name="Shah S."/>
            <person name="Dougan E. K."/>
            <person name="Thang M."/>
            <person name="Chan C."/>
        </authorList>
    </citation>
    <scope>NUCLEOTIDE SEQUENCE [LARGE SCALE GENOMIC DNA]</scope>
</reference>
<comment type="caution">
    <text evidence="2">The sequence shown here is derived from an EMBL/GenBank/DDBJ whole genome shotgun (WGS) entry which is preliminary data.</text>
</comment>
<gene>
    <name evidence="2" type="ORF">CCMP2556_LOCUS13383</name>
</gene>
<dbReference type="PANTHER" id="PTHR12461">
    <property type="entry name" value="HYPOXIA-INDUCIBLE FACTOR 1 ALPHA INHIBITOR-RELATED"/>
    <property type="match status" value="1"/>
</dbReference>
<dbReference type="InterPro" id="IPR003347">
    <property type="entry name" value="JmjC_dom"/>
</dbReference>
<dbReference type="PANTHER" id="PTHR12461:SF105">
    <property type="entry name" value="HYPOXIA-INDUCIBLE FACTOR 1-ALPHA INHIBITOR"/>
    <property type="match status" value="1"/>
</dbReference>
<dbReference type="Gene3D" id="2.60.120.10">
    <property type="entry name" value="Jelly Rolls"/>
    <property type="match status" value="1"/>
</dbReference>
<dbReference type="EMBL" id="CAXAMN010006669">
    <property type="protein sequence ID" value="CAK9018712.1"/>
    <property type="molecule type" value="Genomic_DNA"/>
</dbReference>
<dbReference type="SUPFAM" id="SSF51197">
    <property type="entry name" value="Clavaminate synthase-like"/>
    <property type="match status" value="1"/>
</dbReference>
<sequence length="502" mass="55916">MVTDAAPPAGRAMEPQDLSASELEAMLSELLGKYQEPAFQRALQEAYSSCARQKIGLQAALGPLVLSVQKPVLEKYGLPGNASGVDLMKHAVQRRICEGSDAVEDLANQARKALGIEQLPKRQVSAEEQLQRGADETAAKFAGDGQPQLWQQCAKMLEQAMAKGTIPEASMQFLQELLSREAVSVPSILCLFRMAQLGIHVSLLRGLRIPSEVPEVVELPPAKLFFERYALTGSPVVLRGAFSPERFEPCGRLPDFDFLRQKCSHRRVLVKSLGFQDGAGRLQFMTDPELKLPFAAYLEAVERCERGEAAMPYYLGKVPLAAELPELAEEIRAARTDPQQEYGSCFGDLLPEGVFTYFGCGRNTTSVHYDAHETLGACWNLMICVCGRKRLWLYPPGDARFVYPISKDRGPSMDFSRSSILPFQRFEELSASDRARYPMLANAAGPLEVWVEKGDLFYLPSSWWHCVEGSEERNIILNWWFAMHPEKKQQAFAEQVRAGGYA</sequence>
<organism evidence="2 3">
    <name type="scientific">Durusdinium trenchii</name>
    <dbReference type="NCBI Taxonomy" id="1381693"/>
    <lineage>
        <taxon>Eukaryota</taxon>
        <taxon>Sar</taxon>
        <taxon>Alveolata</taxon>
        <taxon>Dinophyceae</taxon>
        <taxon>Suessiales</taxon>
        <taxon>Symbiodiniaceae</taxon>
        <taxon>Durusdinium</taxon>
    </lineage>
</organism>
<evidence type="ECO:0000313" key="2">
    <source>
        <dbReference type="EMBL" id="CAK9018712.1"/>
    </source>
</evidence>
<accession>A0ABP0JXF1</accession>
<dbReference type="Proteomes" id="UP001642484">
    <property type="component" value="Unassembled WGS sequence"/>
</dbReference>
<evidence type="ECO:0000259" key="1">
    <source>
        <dbReference type="PROSITE" id="PS51184"/>
    </source>
</evidence>
<dbReference type="Pfam" id="PF13621">
    <property type="entry name" value="Cupin_8"/>
    <property type="match status" value="1"/>
</dbReference>
<proteinExistence type="predicted"/>
<dbReference type="InterPro" id="IPR041667">
    <property type="entry name" value="Cupin_8"/>
</dbReference>
<feature type="domain" description="JmjC" evidence="1">
    <location>
        <begin position="326"/>
        <end position="498"/>
    </location>
</feature>
<dbReference type="InterPro" id="IPR014710">
    <property type="entry name" value="RmlC-like_jellyroll"/>
</dbReference>
<dbReference type="InterPro" id="IPR026317">
    <property type="entry name" value="P_C10"/>
</dbReference>
<name>A0ABP0JXF1_9DINO</name>
<dbReference type="Pfam" id="PF14974">
    <property type="entry name" value="P_C10"/>
    <property type="match status" value="1"/>
</dbReference>
<protein>
    <recommendedName>
        <fullName evidence="1">JmjC domain-containing protein</fullName>
    </recommendedName>
</protein>
<keyword evidence="3" id="KW-1185">Reference proteome</keyword>
<dbReference type="PROSITE" id="PS51184">
    <property type="entry name" value="JMJC"/>
    <property type="match status" value="1"/>
</dbReference>